<dbReference type="HAMAP" id="MF_00984">
    <property type="entry name" value="SSB"/>
    <property type="match status" value="1"/>
</dbReference>
<dbReference type="Pfam" id="PF00436">
    <property type="entry name" value="SSB"/>
    <property type="match status" value="1"/>
</dbReference>
<dbReference type="EMBL" id="FNKB01000001">
    <property type="protein sequence ID" value="SDQ29064.1"/>
    <property type="molecule type" value="Genomic_DNA"/>
</dbReference>
<dbReference type="PROSITE" id="PS50935">
    <property type="entry name" value="SSB"/>
    <property type="match status" value="1"/>
</dbReference>
<dbReference type="Gene3D" id="2.40.50.140">
    <property type="entry name" value="Nucleic acid-binding proteins"/>
    <property type="match status" value="1"/>
</dbReference>
<dbReference type="SUPFAM" id="SSF50249">
    <property type="entry name" value="Nucleic acid-binding proteins"/>
    <property type="match status" value="1"/>
</dbReference>
<dbReference type="InterPro" id="IPR012340">
    <property type="entry name" value="NA-bd_OB-fold"/>
</dbReference>
<dbReference type="STRING" id="1079994.SAMN04488565_1933"/>
<dbReference type="InterPro" id="IPR011344">
    <property type="entry name" value="ssDNA-bd"/>
</dbReference>
<organism evidence="5 6">
    <name type="scientific">Leucobacter chromiiresistens</name>
    <dbReference type="NCBI Taxonomy" id="1079994"/>
    <lineage>
        <taxon>Bacteria</taxon>
        <taxon>Bacillati</taxon>
        <taxon>Actinomycetota</taxon>
        <taxon>Actinomycetes</taxon>
        <taxon>Micrococcales</taxon>
        <taxon>Microbacteriaceae</taxon>
        <taxon>Leucobacter</taxon>
    </lineage>
</organism>
<dbReference type="CDD" id="cd04496">
    <property type="entry name" value="SSB_OBF"/>
    <property type="match status" value="1"/>
</dbReference>
<dbReference type="GO" id="GO:0003697">
    <property type="term" value="F:single-stranded DNA binding"/>
    <property type="evidence" value="ECO:0007669"/>
    <property type="project" value="UniProtKB-UniRule"/>
</dbReference>
<evidence type="ECO:0000256" key="1">
    <source>
        <dbReference type="ARBA" id="ARBA00023125"/>
    </source>
</evidence>
<dbReference type="GO" id="GO:0009295">
    <property type="term" value="C:nucleoid"/>
    <property type="evidence" value="ECO:0007669"/>
    <property type="project" value="TreeGrafter"/>
</dbReference>
<dbReference type="GO" id="GO:0006260">
    <property type="term" value="P:DNA replication"/>
    <property type="evidence" value="ECO:0007669"/>
    <property type="project" value="InterPro"/>
</dbReference>
<reference evidence="5 6" key="1">
    <citation type="submission" date="2016-10" db="EMBL/GenBank/DDBJ databases">
        <authorList>
            <person name="de Groot N.N."/>
        </authorList>
    </citation>
    <scope>NUCLEOTIDE SEQUENCE [LARGE SCALE GENOMIC DNA]</scope>
    <source>
        <strain evidence="5 6">DSM 22788</strain>
    </source>
</reference>
<dbReference type="NCBIfam" id="TIGR00621">
    <property type="entry name" value="ssb"/>
    <property type="match status" value="1"/>
</dbReference>
<proteinExistence type="inferred from homology"/>
<dbReference type="eggNOG" id="COG0629">
    <property type="taxonomic scope" value="Bacteria"/>
</dbReference>
<dbReference type="PANTHER" id="PTHR10302:SF27">
    <property type="entry name" value="SINGLE-STRANDED DNA-BINDING PROTEIN"/>
    <property type="match status" value="1"/>
</dbReference>
<feature type="region of interest" description="Disordered" evidence="4">
    <location>
        <begin position="116"/>
        <end position="192"/>
    </location>
</feature>
<keyword evidence="1 2" id="KW-0238">DNA-binding</keyword>
<name>A0A1H0ZNX9_9MICO</name>
<dbReference type="InterPro" id="IPR000424">
    <property type="entry name" value="Primosome_PriB/ssb"/>
</dbReference>
<comment type="caution">
    <text evidence="2">Lacks conserved residue(s) required for the propagation of feature annotation.</text>
</comment>
<protein>
    <recommendedName>
        <fullName evidence="2 3">Single-stranded DNA-binding protein</fullName>
        <shortName evidence="2">SSB</shortName>
    </recommendedName>
</protein>
<dbReference type="Proteomes" id="UP000182690">
    <property type="component" value="Unassembled WGS sequence"/>
</dbReference>
<dbReference type="RefSeq" id="WP_010157343.1">
    <property type="nucleotide sequence ID" value="NZ_FNKB01000001.1"/>
</dbReference>
<comment type="subunit">
    <text evidence="2">Homotetramer.</text>
</comment>
<accession>A0A1H0ZNX9</accession>
<gene>
    <name evidence="5" type="ORF">SAMN04488565_1933</name>
</gene>
<evidence type="ECO:0000256" key="3">
    <source>
        <dbReference type="RuleBase" id="RU000524"/>
    </source>
</evidence>
<dbReference type="PANTHER" id="PTHR10302">
    <property type="entry name" value="SINGLE-STRANDED DNA-BINDING PROTEIN"/>
    <property type="match status" value="1"/>
</dbReference>
<evidence type="ECO:0000313" key="5">
    <source>
        <dbReference type="EMBL" id="SDQ29064.1"/>
    </source>
</evidence>
<evidence type="ECO:0000256" key="2">
    <source>
        <dbReference type="HAMAP-Rule" id="MF_00984"/>
    </source>
</evidence>
<sequence length="192" mass="20123">MSTTVTVIGTIATDPRTTSAPGKATFCTFRLASTDRRFDREQNLWVDGETNWFTVNAFRSLAAHAGASFTKGQRVVVHGRLRVRRWETEEKSGTSVEIEADAIGHDLRWGVTAFSRRTPAEPEISDSPESQAVDSPESETVDGSEGFAGADAGATPQGWPGAAAEAEAPQSPGTASDAGAPVSGASALRSAA</sequence>
<dbReference type="AlphaFoldDB" id="A0A1H0ZNX9"/>
<evidence type="ECO:0000313" key="6">
    <source>
        <dbReference type="Proteomes" id="UP000182690"/>
    </source>
</evidence>
<evidence type="ECO:0000256" key="4">
    <source>
        <dbReference type="SAM" id="MobiDB-lite"/>
    </source>
</evidence>